<reference evidence="2 3" key="1">
    <citation type="submission" date="2020-02" db="EMBL/GenBank/DDBJ databases">
        <title>Sequencing the genomes of 1000 actinobacteria strains.</title>
        <authorList>
            <person name="Klenk H.-P."/>
        </authorList>
    </citation>
    <scope>NUCLEOTIDE SEQUENCE [LARGE SCALE GENOMIC DNA]</scope>
    <source>
        <strain evidence="2 3">DSM 19609</strain>
    </source>
</reference>
<evidence type="ECO:0000313" key="3">
    <source>
        <dbReference type="Proteomes" id="UP000749311"/>
    </source>
</evidence>
<dbReference type="Proteomes" id="UP000749311">
    <property type="component" value="Unassembled WGS sequence"/>
</dbReference>
<accession>A0ABX0SJD6</accession>
<protein>
    <submittedName>
        <fullName evidence="2">Flp pilus assembly protein TadG</fullName>
    </submittedName>
</protein>
<proteinExistence type="predicted"/>
<gene>
    <name evidence="2" type="ORF">FB473_002773</name>
</gene>
<dbReference type="EMBL" id="JAAMOZ010000002">
    <property type="protein sequence ID" value="NIH58081.1"/>
    <property type="molecule type" value="Genomic_DNA"/>
</dbReference>
<sequence length="101" mass="10085">MPVVLLALFGLVQGGVWLAGRSAVQQAAMAAAEHAAFAGGNAAQARSVAESVAGGSGLQVETVVVQETGTGVRVDVSARVPVVLPGRWSAVEASAFRAKEG</sequence>
<dbReference type="InterPro" id="IPR012495">
    <property type="entry name" value="TadE-like_dom"/>
</dbReference>
<comment type="caution">
    <text evidence="2">The sequence shown here is derived from an EMBL/GenBank/DDBJ whole genome shotgun (WGS) entry which is preliminary data.</text>
</comment>
<keyword evidence="3" id="KW-1185">Reference proteome</keyword>
<evidence type="ECO:0000259" key="1">
    <source>
        <dbReference type="Pfam" id="PF07811"/>
    </source>
</evidence>
<evidence type="ECO:0000313" key="2">
    <source>
        <dbReference type="EMBL" id="NIH58081.1"/>
    </source>
</evidence>
<organism evidence="2 3">
    <name type="scientific">Brooklawnia cerclae</name>
    <dbReference type="NCBI Taxonomy" id="349934"/>
    <lineage>
        <taxon>Bacteria</taxon>
        <taxon>Bacillati</taxon>
        <taxon>Actinomycetota</taxon>
        <taxon>Actinomycetes</taxon>
        <taxon>Propionibacteriales</taxon>
        <taxon>Propionibacteriaceae</taxon>
        <taxon>Brooklawnia</taxon>
    </lineage>
</organism>
<feature type="domain" description="TadE-like" evidence="1">
    <location>
        <begin position="1"/>
        <end position="32"/>
    </location>
</feature>
<dbReference type="Pfam" id="PF07811">
    <property type="entry name" value="TadE"/>
    <property type="match status" value="1"/>
</dbReference>
<name>A0ABX0SJD6_9ACTN</name>